<accession>A0A7W8QRA5</accession>
<feature type="region of interest" description="Disordered" evidence="1">
    <location>
        <begin position="115"/>
        <end position="146"/>
    </location>
</feature>
<evidence type="ECO:0000313" key="3">
    <source>
        <dbReference type="EMBL" id="MBB5434448.1"/>
    </source>
</evidence>
<evidence type="ECO:0000256" key="1">
    <source>
        <dbReference type="SAM" id="MobiDB-lite"/>
    </source>
</evidence>
<reference evidence="3 4" key="1">
    <citation type="submission" date="2020-08" db="EMBL/GenBank/DDBJ databases">
        <title>Sequencing the genomes of 1000 actinobacteria strains.</title>
        <authorList>
            <person name="Klenk H.-P."/>
        </authorList>
    </citation>
    <scope>NUCLEOTIDE SEQUENCE [LARGE SCALE GENOMIC DNA]</scope>
    <source>
        <strain evidence="3 4">DSM 44551</strain>
    </source>
</reference>
<dbReference type="Proteomes" id="UP000572635">
    <property type="component" value="Unassembled WGS sequence"/>
</dbReference>
<feature type="chain" id="PRO_5030978578" evidence="2">
    <location>
        <begin position="31"/>
        <end position="146"/>
    </location>
</feature>
<dbReference type="AlphaFoldDB" id="A0A7W8QRA5"/>
<feature type="compositionally biased region" description="Low complexity" evidence="1">
    <location>
        <begin position="128"/>
        <end position="146"/>
    </location>
</feature>
<protein>
    <submittedName>
        <fullName evidence="3">Uncharacterized protein</fullName>
    </submittedName>
</protein>
<feature type="signal peptide" evidence="2">
    <location>
        <begin position="1"/>
        <end position="30"/>
    </location>
</feature>
<dbReference type="RefSeq" id="WP_184395067.1">
    <property type="nucleotide sequence ID" value="NZ_BAAAJD010000053.1"/>
</dbReference>
<evidence type="ECO:0000256" key="2">
    <source>
        <dbReference type="SAM" id="SignalP"/>
    </source>
</evidence>
<name>A0A7W8QRA5_9ACTN</name>
<feature type="region of interest" description="Disordered" evidence="1">
    <location>
        <begin position="76"/>
        <end position="95"/>
    </location>
</feature>
<dbReference type="EMBL" id="JACHDB010000001">
    <property type="protein sequence ID" value="MBB5434448.1"/>
    <property type="molecule type" value="Genomic_DNA"/>
</dbReference>
<comment type="caution">
    <text evidence="3">The sequence shown here is derived from an EMBL/GenBank/DDBJ whole genome shotgun (WGS) entry which is preliminary data.</text>
</comment>
<keyword evidence="4" id="KW-1185">Reference proteome</keyword>
<gene>
    <name evidence="3" type="ORF">HDA36_004532</name>
</gene>
<evidence type="ECO:0000313" key="4">
    <source>
        <dbReference type="Proteomes" id="UP000572635"/>
    </source>
</evidence>
<organism evidence="3 4">
    <name type="scientific">Nocardiopsis composta</name>
    <dbReference type="NCBI Taxonomy" id="157465"/>
    <lineage>
        <taxon>Bacteria</taxon>
        <taxon>Bacillati</taxon>
        <taxon>Actinomycetota</taxon>
        <taxon>Actinomycetes</taxon>
        <taxon>Streptosporangiales</taxon>
        <taxon>Nocardiopsidaceae</taxon>
        <taxon>Nocardiopsis</taxon>
    </lineage>
</organism>
<sequence length="146" mass="14255">MVPTVSRVLAAAVAALLLVLGAPPPPGAPAGPEAHAAPSAAAAEGSAAHEWSPWIGFLVGPRGHGLLVQGDQGAAALPAAKGGPRDLPDGYAPDGPLLPDIGGSWWFAAPPARLDPHGTSEASHLPMGRAPPGAPQGRPAAGQVPG</sequence>
<keyword evidence="2" id="KW-0732">Signal</keyword>
<proteinExistence type="predicted"/>